<name>A0ACC2UJ75_9FUNG</name>
<proteinExistence type="predicted"/>
<dbReference type="Proteomes" id="UP001165960">
    <property type="component" value="Unassembled WGS sequence"/>
</dbReference>
<evidence type="ECO:0000313" key="2">
    <source>
        <dbReference type="Proteomes" id="UP001165960"/>
    </source>
</evidence>
<protein>
    <submittedName>
        <fullName evidence="1">Uncharacterized protein</fullName>
    </submittedName>
</protein>
<dbReference type="EMBL" id="QTSX02000713">
    <property type="protein sequence ID" value="KAJ9086686.1"/>
    <property type="molecule type" value="Genomic_DNA"/>
</dbReference>
<reference evidence="1" key="1">
    <citation type="submission" date="2022-04" db="EMBL/GenBank/DDBJ databases">
        <title>Genome of the entomopathogenic fungus Entomophthora muscae.</title>
        <authorList>
            <person name="Elya C."/>
            <person name="Lovett B.R."/>
            <person name="Lee E."/>
            <person name="Macias A.M."/>
            <person name="Hajek A.E."/>
            <person name="De Bivort B.L."/>
            <person name="Kasson M.T."/>
            <person name="De Fine Licht H.H."/>
            <person name="Stajich J.E."/>
        </authorList>
    </citation>
    <scope>NUCLEOTIDE SEQUENCE</scope>
    <source>
        <strain evidence="1">Berkeley</strain>
    </source>
</reference>
<organism evidence="1 2">
    <name type="scientific">Entomophthora muscae</name>
    <dbReference type="NCBI Taxonomy" id="34485"/>
    <lineage>
        <taxon>Eukaryota</taxon>
        <taxon>Fungi</taxon>
        <taxon>Fungi incertae sedis</taxon>
        <taxon>Zoopagomycota</taxon>
        <taxon>Entomophthoromycotina</taxon>
        <taxon>Entomophthoromycetes</taxon>
        <taxon>Entomophthorales</taxon>
        <taxon>Entomophthoraceae</taxon>
        <taxon>Entomophthora</taxon>
    </lineage>
</organism>
<comment type="caution">
    <text evidence="1">The sequence shown here is derived from an EMBL/GenBank/DDBJ whole genome shotgun (WGS) entry which is preliminary data.</text>
</comment>
<accession>A0ACC2UJ75</accession>
<sequence length="149" mass="16401">MLTTNIGGDLGVLALLLCMTLFLISYNTDLVLLVVIPAMKNVSAAAGLMKIATLPEINMEYWVEYRDLILVKWVPDRHPQGKVNENSLECFWLSAAGLNTNNQPTPKNSVQEQKGHTIHFIQATDERPPCPSAILLSHQGQPEGPTPDP</sequence>
<evidence type="ECO:0000313" key="1">
    <source>
        <dbReference type="EMBL" id="KAJ9086686.1"/>
    </source>
</evidence>
<keyword evidence="2" id="KW-1185">Reference proteome</keyword>
<gene>
    <name evidence="1" type="ORF">DSO57_1001477</name>
</gene>